<dbReference type="EMBL" id="JAWQEG010003275">
    <property type="protein sequence ID" value="KAK3867105.1"/>
    <property type="molecule type" value="Genomic_DNA"/>
</dbReference>
<comment type="caution">
    <text evidence="2">The sequence shown here is derived from an EMBL/GenBank/DDBJ whole genome shotgun (WGS) entry which is preliminary data.</text>
</comment>
<evidence type="ECO:0000256" key="1">
    <source>
        <dbReference type="SAM" id="MobiDB-lite"/>
    </source>
</evidence>
<dbReference type="PANTHER" id="PTHR40380">
    <property type="entry name" value="FIBRONECTIN TYPE-III DOMAIN-CONTAINING PROTEIN-RELATED"/>
    <property type="match status" value="1"/>
</dbReference>
<feature type="compositionally biased region" description="Polar residues" evidence="1">
    <location>
        <begin position="411"/>
        <end position="424"/>
    </location>
</feature>
<feature type="compositionally biased region" description="Polar residues" evidence="1">
    <location>
        <begin position="379"/>
        <end position="388"/>
    </location>
</feature>
<proteinExistence type="predicted"/>
<feature type="region of interest" description="Disordered" evidence="1">
    <location>
        <begin position="910"/>
        <end position="1159"/>
    </location>
</feature>
<reference evidence="2" key="1">
    <citation type="submission" date="2023-10" db="EMBL/GenBank/DDBJ databases">
        <title>Genome assemblies of two species of porcelain crab, Petrolisthes cinctipes and Petrolisthes manimaculis (Anomura: Porcellanidae).</title>
        <authorList>
            <person name="Angst P."/>
        </authorList>
    </citation>
    <scope>NUCLEOTIDE SEQUENCE</scope>
    <source>
        <strain evidence="2">PB745_01</strain>
        <tissue evidence="2">Gill</tissue>
    </source>
</reference>
<gene>
    <name evidence="2" type="ORF">Pcinc_027419</name>
</gene>
<feature type="region of interest" description="Disordered" evidence="1">
    <location>
        <begin position="377"/>
        <end position="424"/>
    </location>
</feature>
<protein>
    <submittedName>
        <fullName evidence="2">Uncharacterized protein</fullName>
    </submittedName>
</protein>
<dbReference type="PANTHER" id="PTHR40380:SF1">
    <property type="match status" value="1"/>
</dbReference>
<keyword evidence="3" id="KW-1185">Reference proteome</keyword>
<feature type="region of interest" description="Disordered" evidence="1">
    <location>
        <begin position="569"/>
        <end position="588"/>
    </location>
</feature>
<evidence type="ECO:0000313" key="2">
    <source>
        <dbReference type="EMBL" id="KAK3867105.1"/>
    </source>
</evidence>
<accession>A0AAE1F454</accession>
<feature type="compositionally biased region" description="Polar residues" evidence="1">
    <location>
        <begin position="571"/>
        <end position="580"/>
    </location>
</feature>
<organism evidence="2 3">
    <name type="scientific">Petrolisthes cinctipes</name>
    <name type="common">Flat porcelain crab</name>
    <dbReference type="NCBI Taxonomy" id="88211"/>
    <lineage>
        <taxon>Eukaryota</taxon>
        <taxon>Metazoa</taxon>
        <taxon>Ecdysozoa</taxon>
        <taxon>Arthropoda</taxon>
        <taxon>Crustacea</taxon>
        <taxon>Multicrustacea</taxon>
        <taxon>Malacostraca</taxon>
        <taxon>Eumalacostraca</taxon>
        <taxon>Eucarida</taxon>
        <taxon>Decapoda</taxon>
        <taxon>Pleocyemata</taxon>
        <taxon>Anomura</taxon>
        <taxon>Galatheoidea</taxon>
        <taxon>Porcellanidae</taxon>
        <taxon>Petrolisthes</taxon>
    </lineage>
</organism>
<dbReference type="Proteomes" id="UP001286313">
    <property type="component" value="Unassembled WGS sequence"/>
</dbReference>
<evidence type="ECO:0000313" key="3">
    <source>
        <dbReference type="Proteomes" id="UP001286313"/>
    </source>
</evidence>
<sequence length="1361" mass="152299">MSTSIEQHSHSEKSPQKQRYVGNTALSASEELLLCKHILMLSRKDFTFDSLGLRMFVKAYLDKRGIRVFRFKDNFPGHKWVKAFLKRHSQRLNMLMSKKPSDRIKVSMAIMTGFQEQLVSPIEAQTSKETQVSSCGIPSQASAHSSPCQHAVSKDGKTPISLPRVKGRQIIKSFPMRVCQNRDCHTRFRGEHTKCLTHSLCIQDNLFSPENCPVCSLWISQLLKLPGKDIFKNKLYIQLQHRWRRAREGYVRKGWTLNWRDPSLRQKLQLIQGKRKRLSKVPNLYAEKMVKTEVKEEDNKYGEKSQKKQENGKDIEGGQKDTGGKLAKGLVIQECLRVHTSALDPALNSHPGISHEFPKVVLKRLSLKALQLHPGRSVRCSSQSNPRSLQKVLPKDSKNISQKHVSKIKKNVSSNRKNTSNSVSIPKVTPKIISKNGKKMTTKYNTKLTSLKRNTKKDLIGIPDSISKNGKKMTTKYNSKLTSLKRNTKKDLIGIPDNTSKILQEIPLKNNNNYFDVAPEGIPNTLVTPPKILGGLCESESTLFGIPKNIPQSSPQSTREDYSIEIKQESYHSTPVTPRKNTPKEPQVSRELMQLRTKVKRLEDKLAAVEKDRRWLADMCAKKVADVRHLRKVVKETEIEIDYQKSENKKLRKKDISAKVLKEKYLSLLRSHPSHMKQKFKSTVNTGVQVSLSTEKIEAQQEILKSKVTQLPDEAGSFQETSAVATTHQMLEVKHPHQAAEFHTSQPKSFPPKMAKKLQYYEVAKRSIKQQAPHLQICQQKEKSQLNQNLWTIQQIARPQTRKPKAIEKLTVSLAGKSATAHLVPKSHTPKHVQLLHATQLTPKLLTPQLTPAFQTLQTTPTLQTSQLTPILQNSQPSSVLQNSQLTSVSQNSQQTTVLQNSQLTKVSHNSQHTTVSHNSRLSSALQNSQLTPVSHNSQLSPVSHNSQLTPVSQNSQLTPVSQNPQLTPVSQNSQLTPVSQNPQLTPVSQNSQLSPVSQKPQLTPVSQNSQLSPVSQKPQLTPISQNSQLTPVSQNPQLTPVSQNSQLSPVSQKSQLSPVSQNSQLTPVSQNSQLTPVSQNSQLSPVSQNSQLSPVSQNSQLSPVSQNSQLSPVSQNSQLSPVSQNSQLTPVSQNSQLTPVSQNSQLTPVSQNSQLTPVSQNSQLTPVLQNSQLASVSQTSQITYITNLQNTQLMPTVQMTQLAPNLLNPQLFPRVQLTQQEIENILIEGDLLYETMMESGIQVQTDNPLNKNYSGAMLPYTPAINRLMLKPVDQTILQSVHHNTQAMLSTLIMKWSSLYPEDLSRTGPAVMLPKYEPARGGVKEPKHQGTWFIVWITSAQGYQRGSQDTQCLPIPSLNPE</sequence>
<name>A0AAE1F454_PETCI</name>
<feature type="region of interest" description="Disordered" evidence="1">
    <location>
        <begin position="1"/>
        <end position="20"/>
    </location>
</feature>
<feature type="region of interest" description="Disordered" evidence="1">
    <location>
        <begin position="295"/>
        <end position="323"/>
    </location>
</feature>